<name>A0AAN6MXU0_9PEZI</name>
<feature type="domain" description="Ketosynthase family 3 (KS3)" evidence="5">
    <location>
        <begin position="1"/>
        <end position="141"/>
    </location>
</feature>
<dbReference type="Pfam" id="PF02801">
    <property type="entry name" value="Ketoacyl-synt_C"/>
    <property type="match status" value="1"/>
</dbReference>
<evidence type="ECO:0000259" key="5">
    <source>
        <dbReference type="PROSITE" id="PS52004"/>
    </source>
</evidence>
<evidence type="ECO:0000256" key="4">
    <source>
        <dbReference type="SAM" id="Phobius"/>
    </source>
</evidence>
<dbReference type="Gene3D" id="3.40.50.720">
    <property type="entry name" value="NAD(P)-binding Rossmann-like Domain"/>
    <property type="match status" value="1"/>
</dbReference>
<dbReference type="SUPFAM" id="SSF51735">
    <property type="entry name" value="NAD(P)-binding Rossmann-fold domains"/>
    <property type="match status" value="1"/>
</dbReference>
<dbReference type="InterPro" id="IPR036291">
    <property type="entry name" value="NAD(P)-bd_dom_sf"/>
</dbReference>
<keyword evidence="4" id="KW-1133">Transmembrane helix</keyword>
<keyword evidence="2" id="KW-0597">Phosphoprotein</keyword>
<dbReference type="AlphaFoldDB" id="A0AAN6MXU0"/>
<dbReference type="InterPro" id="IPR057326">
    <property type="entry name" value="KR_dom"/>
</dbReference>
<dbReference type="InterPro" id="IPR013968">
    <property type="entry name" value="PKS_KR"/>
</dbReference>
<evidence type="ECO:0000256" key="3">
    <source>
        <dbReference type="ARBA" id="ARBA00023002"/>
    </source>
</evidence>
<dbReference type="Pfam" id="PF08659">
    <property type="entry name" value="KR"/>
    <property type="match status" value="1"/>
</dbReference>
<protein>
    <submittedName>
        <fullName evidence="6">Thiolase-like protein</fullName>
    </submittedName>
</protein>
<keyword evidence="4" id="KW-0472">Membrane</keyword>
<keyword evidence="1" id="KW-0596">Phosphopantetheine</keyword>
<dbReference type="GO" id="GO:0016491">
    <property type="term" value="F:oxidoreductase activity"/>
    <property type="evidence" value="ECO:0007669"/>
    <property type="project" value="UniProtKB-KW"/>
</dbReference>
<keyword evidence="4" id="KW-0812">Transmembrane</keyword>
<dbReference type="InterPro" id="IPR014031">
    <property type="entry name" value="Ketoacyl_synth_C"/>
</dbReference>
<dbReference type="Gene3D" id="3.40.47.10">
    <property type="match status" value="1"/>
</dbReference>
<dbReference type="Proteomes" id="UP001303473">
    <property type="component" value="Unassembled WGS sequence"/>
</dbReference>
<comment type="caution">
    <text evidence="6">The sequence shown here is derived from an EMBL/GenBank/DDBJ whole genome shotgun (WGS) entry which is preliminary data.</text>
</comment>
<reference evidence="7" key="1">
    <citation type="journal article" date="2023" name="Mol. Phylogenet. Evol.">
        <title>Genome-scale phylogeny and comparative genomics of the fungal order Sordariales.</title>
        <authorList>
            <person name="Hensen N."/>
            <person name="Bonometti L."/>
            <person name="Westerberg I."/>
            <person name="Brannstrom I.O."/>
            <person name="Guillou S."/>
            <person name="Cros-Aarteil S."/>
            <person name="Calhoun S."/>
            <person name="Haridas S."/>
            <person name="Kuo A."/>
            <person name="Mondo S."/>
            <person name="Pangilinan J."/>
            <person name="Riley R."/>
            <person name="LaButti K."/>
            <person name="Andreopoulos B."/>
            <person name="Lipzen A."/>
            <person name="Chen C."/>
            <person name="Yan M."/>
            <person name="Daum C."/>
            <person name="Ng V."/>
            <person name="Clum A."/>
            <person name="Steindorff A."/>
            <person name="Ohm R.A."/>
            <person name="Martin F."/>
            <person name="Silar P."/>
            <person name="Natvig D.O."/>
            <person name="Lalanne C."/>
            <person name="Gautier V."/>
            <person name="Ament-Velasquez S.L."/>
            <person name="Kruys A."/>
            <person name="Hutchinson M.I."/>
            <person name="Powell A.J."/>
            <person name="Barry K."/>
            <person name="Miller A.N."/>
            <person name="Grigoriev I.V."/>
            <person name="Debuchy R."/>
            <person name="Gladieux P."/>
            <person name="Hiltunen Thoren M."/>
            <person name="Johannesson H."/>
        </authorList>
    </citation>
    <scope>NUCLEOTIDE SEQUENCE [LARGE SCALE GENOMIC DNA]</scope>
    <source>
        <strain evidence="7">CBS 340.73</strain>
    </source>
</reference>
<dbReference type="InterPro" id="IPR016039">
    <property type="entry name" value="Thiolase-like"/>
</dbReference>
<evidence type="ECO:0000256" key="1">
    <source>
        <dbReference type="ARBA" id="ARBA00022450"/>
    </source>
</evidence>
<keyword evidence="7" id="KW-1185">Reference proteome</keyword>
<sequence>MSGDRYSSNGKTPGITLPDAALQAQVIRRAHQKACLDPADTDNIECHGTGTPVGDPIEVDALSRCFRPRAGSPLLIGSVYLMAGCLGGLGSSLSRWMMARDARHFIFLGRSGCDKPSAQVTWNLHHALEAGGLDKHLDLVLLTSSISGTVGTATASNYCAASGFLDAFARWRRCQGNLKPTDTAGLGMISEVGYLHENPDIEALLLRKGIRHLSEDEFLPHHPHIFTGLEAFSMRKLLAQGFGVSNGTMQDPRGAVLAASLQAEQDAKSVGNGRDRAQLDSLICLSAKTQESWSESRT</sequence>
<evidence type="ECO:0000313" key="7">
    <source>
        <dbReference type="Proteomes" id="UP001303473"/>
    </source>
</evidence>
<dbReference type="GO" id="GO:0006633">
    <property type="term" value="P:fatty acid biosynthetic process"/>
    <property type="evidence" value="ECO:0007669"/>
    <property type="project" value="TreeGrafter"/>
</dbReference>
<dbReference type="GO" id="GO:0044550">
    <property type="term" value="P:secondary metabolite biosynthetic process"/>
    <property type="evidence" value="ECO:0007669"/>
    <property type="project" value="TreeGrafter"/>
</dbReference>
<accession>A0AAN6MXU0</accession>
<dbReference type="InterPro" id="IPR050091">
    <property type="entry name" value="PKS_NRPS_Biosynth_Enz"/>
</dbReference>
<organism evidence="6 7">
    <name type="scientific">Diplogelasinospora grovesii</name>
    <dbReference type="NCBI Taxonomy" id="303347"/>
    <lineage>
        <taxon>Eukaryota</taxon>
        <taxon>Fungi</taxon>
        <taxon>Dikarya</taxon>
        <taxon>Ascomycota</taxon>
        <taxon>Pezizomycotina</taxon>
        <taxon>Sordariomycetes</taxon>
        <taxon>Sordariomycetidae</taxon>
        <taxon>Sordariales</taxon>
        <taxon>Diplogelasinosporaceae</taxon>
        <taxon>Diplogelasinospora</taxon>
    </lineage>
</organism>
<evidence type="ECO:0000313" key="6">
    <source>
        <dbReference type="EMBL" id="KAK3934856.1"/>
    </source>
</evidence>
<proteinExistence type="predicted"/>
<dbReference type="PANTHER" id="PTHR43775">
    <property type="entry name" value="FATTY ACID SYNTHASE"/>
    <property type="match status" value="1"/>
</dbReference>
<feature type="transmembrane region" description="Helical" evidence="4">
    <location>
        <begin position="74"/>
        <end position="93"/>
    </location>
</feature>
<dbReference type="EMBL" id="MU853956">
    <property type="protein sequence ID" value="KAK3934856.1"/>
    <property type="molecule type" value="Genomic_DNA"/>
</dbReference>
<evidence type="ECO:0000256" key="2">
    <source>
        <dbReference type="ARBA" id="ARBA00022553"/>
    </source>
</evidence>
<gene>
    <name evidence="6" type="ORF">QBC46DRAFT_347201</name>
</gene>
<dbReference type="GO" id="GO:0004312">
    <property type="term" value="F:fatty acid synthase activity"/>
    <property type="evidence" value="ECO:0007669"/>
    <property type="project" value="TreeGrafter"/>
</dbReference>
<dbReference type="SMART" id="SM00822">
    <property type="entry name" value="PKS_KR"/>
    <property type="match status" value="1"/>
</dbReference>
<dbReference type="InterPro" id="IPR020841">
    <property type="entry name" value="PKS_Beta-ketoAc_synthase_dom"/>
</dbReference>
<dbReference type="PROSITE" id="PS52004">
    <property type="entry name" value="KS3_2"/>
    <property type="match status" value="1"/>
</dbReference>
<dbReference type="SUPFAM" id="SSF53901">
    <property type="entry name" value="Thiolase-like"/>
    <property type="match status" value="1"/>
</dbReference>
<keyword evidence="3" id="KW-0560">Oxidoreductase</keyword>
<dbReference type="PANTHER" id="PTHR43775:SF50">
    <property type="entry name" value="HIGHLY REDUCING POLYKETIDE SYNTHASE SRDA"/>
    <property type="match status" value="1"/>
</dbReference>